<keyword evidence="10" id="KW-0472">Membrane</keyword>
<evidence type="ECO:0000256" key="8">
    <source>
        <dbReference type="ARBA" id="ARBA00023288"/>
    </source>
</evidence>
<evidence type="ECO:0000256" key="9">
    <source>
        <dbReference type="RuleBase" id="RU003500"/>
    </source>
</evidence>
<dbReference type="PANTHER" id="PTHR12027">
    <property type="entry name" value="WNT RELATED"/>
    <property type="match status" value="1"/>
</dbReference>
<name>A0ABQ9D1X3_9PASS</name>
<dbReference type="PANTHER" id="PTHR12027:SF104">
    <property type="entry name" value="PROTEIN WNT"/>
    <property type="match status" value="1"/>
</dbReference>
<keyword evidence="12" id="KW-1185">Reference proteome</keyword>
<evidence type="ECO:0000256" key="6">
    <source>
        <dbReference type="ARBA" id="ARBA00022687"/>
    </source>
</evidence>
<comment type="similarity">
    <text evidence="2 9">Belongs to the Wnt family.</text>
</comment>
<evidence type="ECO:0000313" key="12">
    <source>
        <dbReference type="Proteomes" id="UP001145742"/>
    </source>
</evidence>
<keyword evidence="5" id="KW-0272">Extracellular matrix</keyword>
<dbReference type="Pfam" id="PF00110">
    <property type="entry name" value="wnt"/>
    <property type="match status" value="1"/>
</dbReference>
<evidence type="ECO:0000256" key="3">
    <source>
        <dbReference type="ARBA" id="ARBA00022473"/>
    </source>
</evidence>
<evidence type="ECO:0000256" key="10">
    <source>
        <dbReference type="SAM" id="Phobius"/>
    </source>
</evidence>
<evidence type="ECO:0000313" key="11">
    <source>
        <dbReference type="EMBL" id="KAJ7413573.1"/>
    </source>
</evidence>
<sequence>MDRMEMVCVYTVLIPMQYVAAVIWLYWAKQTSLHMSLRDPRGCDGLAGLIEEQGRISQQQVEAMDEGLQVFDKVAIQGTQESDFTHAISAAGIAFAVTRACRHRELEKCGFVHKIQGVSLEGFQWSGCSDNLPYGIVFSQAFVDNPERSCSVFSS</sequence>
<dbReference type="SMART" id="SM00097">
    <property type="entry name" value="WNT1"/>
    <property type="match status" value="1"/>
</dbReference>
<gene>
    <name evidence="11" type="ORF">WISP_89465</name>
</gene>
<evidence type="ECO:0000256" key="1">
    <source>
        <dbReference type="ARBA" id="ARBA00004498"/>
    </source>
</evidence>
<keyword evidence="3 9" id="KW-0217">Developmental protein</keyword>
<comment type="function">
    <text evidence="9">Ligand for members of the frizzled family of seven transmembrane receptors.</text>
</comment>
<proteinExistence type="inferred from homology"/>
<protein>
    <recommendedName>
        <fullName evidence="9">Protein Wnt</fullName>
    </recommendedName>
</protein>
<evidence type="ECO:0000256" key="2">
    <source>
        <dbReference type="ARBA" id="ARBA00005683"/>
    </source>
</evidence>
<dbReference type="InterPro" id="IPR005817">
    <property type="entry name" value="Wnt"/>
</dbReference>
<dbReference type="PRINTS" id="PR01349">
    <property type="entry name" value="WNTPROTEIN"/>
</dbReference>
<organism evidence="11 12">
    <name type="scientific">Willisornis vidua</name>
    <name type="common">Xingu scale-backed antbird</name>
    <dbReference type="NCBI Taxonomy" id="1566151"/>
    <lineage>
        <taxon>Eukaryota</taxon>
        <taxon>Metazoa</taxon>
        <taxon>Chordata</taxon>
        <taxon>Craniata</taxon>
        <taxon>Vertebrata</taxon>
        <taxon>Euteleostomi</taxon>
        <taxon>Archelosauria</taxon>
        <taxon>Archosauria</taxon>
        <taxon>Dinosauria</taxon>
        <taxon>Saurischia</taxon>
        <taxon>Theropoda</taxon>
        <taxon>Coelurosauria</taxon>
        <taxon>Aves</taxon>
        <taxon>Neognathae</taxon>
        <taxon>Neoaves</taxon>
        <taxon>Telluraves</taxon>
        <taxon>Australaves</taxon>
        <taxon>Passeriformes</taxon>
        <taxon>Thamnophilidae</taxon>
        <taxon>Willisornis</taxon>
    </lineage>
</organism>
<evidence type="ECO:0000256" key="5">
    <source>
        <dbReference type="ARBA" id="ARBA00022530"/>
    </source>
</evidence>
<keyword evidence="10" id="KW-0812">Transmembrane</keyword>
<evidence type="ECO:0000256" key="4">
    <source>
        <dbReference type="ARBA" id="ARBA00022525"/>
    </source>
</evidence>
<reference evidence="11" key="1">
    <citation type="submission" date="2019-10" db="EMBL/GenBank/DDBJ databases">
        <authorList>
            <person name="Soares A.E.R."/>
            <person name="Aleixo A."/>
            <person name="Schneider P."/>
            <person name="Miyaki C.Y."/>
            <person name="Schneider M.P."/>
            <person name="Mello C."/>
            <person name="Vasconcelos A.T.R."/>
        </authorList>
    </citation>
    <scope>NUCLEOTIDE SEQUENCE</scope>
    <source>
        <tissue evidence="11">Muscle</tissue>
    </source>
</reference>
<keyword evidence="7" id="KW-1015">Disulfide bond</keyword>
<dbReference type="Proteomes" id="UP001145742">
    <property type="component" value="Unassembled WGS sequence"/>
</dbReference>
<keyword evidence="4" id="KW-0964">Secreted</keyword>
<accession>A0ABQ9D1X3</accession>
<evidence type="ECO:0000256" key="7">
    <source>
        <dbReference type="ARBA" id="ARBA00023157"/>
    </source>
</evidence>
<comment type="subcellular location">
    <subcellularLocation>
        <location evidence="1 9">Secreted</location>
        <location evidence="1 9">Extracellular space</location>
        <location evidence="1 9">Extracellular matrix</location>
    </subcellularLocation>
</comment>
<feature type="transmembrane region" description="Helical" evidence="10">
    <location>
        <begin position="7"/>
        <end position="27"/>
    </location>
</feature>
<keyword evidence="6 9" id="KW-0879">Wnt signaling pathway</keyword>
<comment type="caution">
    <text evidence="11">The sequence shown here is derived from an EMBL/GenBank/DDBJ whole genome shotgun (WGS) entry which is preliminary data.</text>
</comment>
<keyword evidence="10" id="KW-1133">Transmembrane helix</keyword>
<dbReference type="EMBL" id="WHWB01034133">
    <property type="protein sequence ID" value="KAJ7413573.1"/>
    <property type="molecule type" value="Genomic_DNA"/>
</dbReference>
<keyword evidence="8" id="KW-0449">Lipoprotein</keyword>